<feature type="transmembrane region" description="Helical" evidence="1">
    <location>
        <begin position="240"/>
        <end position="263"/>
    </location>
</feature>
<dbReference type="PANTHER" id="PTHR41324">
    <property type="entry name" value="MEMBRANE PROTEIN-RELATED"/>
    <property type="match status" value="1"/>
</dbReference>
<feature type="transmembrane region" description="Helical" evidence="1">
    <location>
        <begin position="101"/>
        <end position="120"/>
    </location>
</feature>
<keyword evidence="3" id="KW-1185">Reference proteome</keyword>
<name>A0A1C0YB65_9BACL</name>
<dbReference type="InterPro" id="IPR018710">
    <property type="entry name" value="DUF2232"/>
</dbReference>
<evidence type="ECO:0000256" key="1">
    <source>
        <dbReference type="SAM" id="Phobius"/>
    </source>
</evidence>
<reference evidence="2 3" key="1">
    <citation type="submission" date="2016-07" db="EMBL/GenBank/DDBJ databases">
        <title>Caryophanon latum genome sequencing.</title>
        <authorList>
            <person name="Verma A."/>
            <person name="Pal Y."/>
            <person name="Krishnamurthi S."/>
        </authorList>
    </citation>
    <scope>NUCLEOTIDE SEQUENCE [LARGE SCALE GENOMIC DNA]</scope>
    <source>
        <strain evidence="2 3">DSM 14151</strain>
    </source>
</reference>
<keyword evidence="1" id="KW-0472">Membrane</keyword>
<protein>
    <recommendedName>
        <fullName evidence="4">DUF2232 domain-containing protein</fullName>
    </recommendedName>
</protein>
<keyword evidence="1" id="KW-0812">Transmembrane</keyword>
<feature type="transmembrane region" description="Helical" evidence="1">
    <location>
        <begin position="275"/>
        <end position="297"/>
    </location>
</feature>
<feature type="transmembrane region" description="Helical" evidence="1">
    <location>
        <begin position="57"/>
        <end position="89"/>
    </location>
</feature>
<evidence type="ECO:0008006" key="4">
    <source>
        <dbReference type="Google" id="ProtNLM"/>
    </source>
</evidence>
<dbReference type="Proteomes" id="UP000093482">
    <property type="component" value="Unassembled WGS sequence"/>
</dbReference>
<dbReference type="EMBL" id="MATO01000078">
    <property type="protein sequence ID" value="OCS84422.1"/>
    <property type="molecule type" value="Genomic_DNA"/>
</dbReference>
<feature type="transmembrane region" description="Helical" evidence="1">
    <location>
        <begin position="171"/>
        <end position="196"/>
    </location>
</feature>
<dbReference type="OrthoDB" id="2987886at2"/>
<dbReference type="RefSeq" id="WP_066466495.1">
    <property type="nucleotide sequence ID" value="NZ_MATO01000078.1"/>
</dbReference>
<dbReference type="Pfam" id="PF09991">
    <property type="entry name" value="DUF2232"/>
    <property type="match status" value="1"/>
</dbReference>
<proteinExistence type="predicted"/>
<sequence>MPNKQTSKLAQGAMMIALFTVLLALAFYVPLVGSIASIFVALPIMLYSAKYDLSASIVVGIAGCILALLIGGVLAVPFALLYIALGIVMGYGIQQKKSKEMLFLSSSVAVLITSAVQYWASIQLFEIDFIQDSLKLVKESYTESVALAKEMTGQEIFTTEQLNLIFDTLEMAVPACITIAVFSITFIIMVVNLPILQRLHVEVPKFAPFRHMRLPKSILWYYLVILVVNFVASPEVGDTLYMITLNISMILWILLVLQGVSFVHFFVNAKGLPKALAWFATVLAVPLYSFYVLLGIVDLGFNIRGLVEPKQTKE</sequence>
<dbReference type="AlphaFoldDB" id="A0A1C0YB65"/>
<keyword evidence="1" id="KW-1133">Transmembrane helix</keyword>
<dbReference type="PANTHER" id="PTHR41324:SF1">
    <property type="entry name" value="DUF2232 DOMAIN-CONTAINING PROTEIN"/>
    <property type="match status" value="1"/>
</dbReference>
<comment type="caution">
    <text evidence="2">The sequence shown here is derived from an EMBL/GenBank/DDBJ whole genome shotgun (WGS) entry which is preliminary data.</text>
</comment>
<dbReference type="Gene3D" id="1.10.1760.20">
    <property type="match status" value="1"/>
</dbReference>
<gene>
    <name evidence="2" type="ORF">A6K76_03265</name>
</gene>
<accession>A0A1C0YB65</accession>
<feature type="transmembrane region" description="Helical" evidence="1">
    <location>
        <begin position="12"/>
        <end position="45"/>
    </location>
</feature>
<feature type="transmembrane region" description="Helical" evidence="1">
    <location>
        <begin position="217"/>
        <end position="234"/>
    </location>
</feature>
<evidence type="ECO:0000313" key="3">
    <source>
        <dbReference type="Proteomes" id="UP000093482"/>
    </source>
</evidence>
<organism evidence="2 3">
    <name type="scientific">Caryophanon latum</name>
    <dbReference type="NCBI Taxonomy" id="33977"/>
    <lineage>
        <taxon>Bacteria</taxon>
        <taxon>Bacillati</taxon>
        <taxon>Bacillota</taxon>
        <taxon>Bacilli</taxon>
        <taxon>Bacillales</taxon>
        <taxon>Caryophanaceae</taxon>
        <taxon>Caryophanon</taxon>
    </lineage>
</organism>
<evidence type="ECO:0000313" key="2">
    <source>
        <dbReference type="EMBL" id="OCS84422.1"/>
    </source>
</evidence>